<evidence type="ECO:0000256" key="1">
    <source>
        <dbReference type="ARBA" id="ARBA00004876"/>
    </source>
</evidence>
<keyword evidence="8" id="KW-0012">Acyltransferase</keyword>
<evidence type="ECO:0000256" key="6">
    <source>
        <dbReference type="ARBA" id="ARBA00022679"/>
    </source>
</evidence>
<dbReference type="CDD" id="cd03354">
    <property type="entry name" value="LbH_SAT"/>
    <property type="match status" value="1"/>
</dbReference>
<comment type="caution">
    <text evidence="11">The sequence shown here is derived from an EMBL/GenBank/DDBJ whole genome shotgun (WGS) entry which is preliminary data.</text>
</comment>
<evidence type="ECO:0000256" key="7">
    <source>
        <dbReference type="ARBA" id="ARBA00022737"/>
    </source>
</evidence>
<dbReference type="NCBIfam" id="NF041874">
    <property type="entry name" value="EPS_EpsC"/>
    <property type="match status" value="1"/>
</dbReference>
<dbReference type="GO" id="GO:0006535">
    <property type="term" value="P:cysteine biosynthetic process from serine"/>
    <property type="evidence" value="ECO:0007669"/>
    <property type="project" value="InterPro"/>
</dbReference>
<dbReference type="FunFam" id="2.160.10.10:FF:000002">
    <property type="entry name" value="Serine acetyltransferase"/>
    <property type="match status" value="1"/>
</dbReference>
<dbReference type="InterPro" id="IPR010493">
    <property type="entry name" value="Ser_AcTrfase_N"/>
</dbReference>
<keyword evidence="12" id="KW-1185">Reference proteome</keyword>
<dbReference type="GO" id="GO:0009001">
    <property type="term" value="F:serine O-acetyltransferase activity"/>
    <property type="evidence" value="ECO:0007669"/>
    <property type="project" value="UniProtKB-EC"/>
</dbReference>
<dbReference type="InterPro" id="IPR018357">
    <property type="entry name" value="Hexapep_transf_CS"/>
</dbReference>
<organism evidence="11 12">
    <name type="scientific">Rhizobium altiplani</name>
    <dbReference type="NCBI Taxonomy" id="1864509"/>
    <lineage>
        <taxon>Bacteria</taxon>
        <taxon>Pseudomonadati</taxon>
        <taxon>Pseudomonadota</taxon>
        <taxon>Alphaproteobacteria</taxon>
        <taxon>Hyphomicrobiales</taxon>
        <taxon>Rhizobiaceae</taxon>
        <taxon>Rhizobium/Agrobacterium group</taxon>
        <taxon>Rhizobium</taxon>
    </lineage>
</organism>
<dbReference type="EMBL" id="LNCD01000021">
    <property type="protein sequence ID" value="KWV58488.1"/>
    <property type="molecule type" value="Genomic_DNA"/>
</dbReference>
<accession>A0A109K0L2</accession>
<proteinExistence type="inferred from homology"/>
<evidence type="ECO:0000313" key="12">
    <source>
        <dbReference type="Proteomes" id="UP000068164"/>
    </source>
</evidence>
<dbReference type="AlphaFoldDB" id="A0A109K0L2"/>
<dbReference type="InterPro" id="IPR045304">
    <property type="entry name" value="LbH_SAT"/>
</dbReference>
<dbReference type="PANTHER" id="PTHR42811">
    <property type="entry name" value="SERINE ACETYLTRANSFERASE"/>
    <property type="match status" value="1"/>
</dbReference>
<keyword evidence="5" id="KW-0028">Amino-acid biosynthesis</keyword>
<dbReference type="EC" id="2.3.1.30" evidence="3"/>
<dbReference type="Proteomes" id="UP000068164">
    <property type="component" value="Unassembled WGS sequence"/>
</dbReference>
<protein>
    <recommendedName>
        <fullName evidence="4">Serine acetyltransferase</fullName>
        <ecNumber evidence="3">2.3.1.30</ecNumber>
    </recommendedName>
</protein>
<dbReference type="SMART" id="SM00971">
    <property type="entry name" value="SATase_N"/>
    <property type="match status" value="1"/>
</dbReference>
<dbReference type="InterPro" id="IPR042122">
    <property type="entry name" value="Ser_AcTrfase_N_sf"/>
</dbReference>
<dbReference type="OrthoDB" id="9801456at2"/>
<dbReference type="Pfam" id="PF00132">
    <property type="entry name" value="Hexapep"/>
    <property type="match status" value="1"/>
</dbReference>
<evidence type="ECO:0000256" key="2">
    <source>
        <dbReference type="ARBA" id="ARBA00007274"/>
    </source>
</evidence>
<dbReference type="InterPro" id="IPR053376">
    <property type="entry name" value="Serine_acetyltransferase"/>
</dbReference>
<dbReference type="Pfam" id="PF06426">
    <property type="entry name" value="SATase_N"/>
    <property type="match status" value="1"/>
</dbReference>
<keyword evidence="7" id="KW-0677">Repeat</keyword>
<comment type="similarity">
    <text evidence="2">Belongs to the transferase hexapeptide repeat family.</text>
</comment>
<evidence type="ECO:0000256" key="5">
    <source>
        <dbReference type="ARBA" id="ARBA00022605"/>
    </source>
</evidence>
<gene>
    <name evidence="11" type="ORF">AS026_30330</name>
</gene>
<keyword evidence="6" id="KW-0808">Transferase</keyword>
<reference evidence="11 12" key="1">
    <citation type="submission" date="2015-11" db="EMBL/GenBank/DDBJ databases">
        <title>Draft Genome Sequence of the Strain BR 10423 (Rhizobium sp.) isolated from nodules of Mimosa pudica.</title>
        <authorList>
            <person name="Barauna A.C."/>
            <person name="Zilli J.E."/>
            <person name="Simoes-Araujo J.L."/>
            <person name="Reis V.M."/>
            <person name="James E.K."/>
            <person name="Reis F.B.Jr."/>
            <person name="Rouws L.F."/>
            <person name="Passos S.R."/>
            <person name="Gois S.R."/>
        </authorList>
    </citation>
    <scope>NUCLEOTIDE SEQUENCE [LARGE SCALE GENOMIC DNA]</scope>
    <source>
        <strain evidence="11 12">BR10423</strain>
    </source>
</reference>
<evidence type="ECO:0000256" key="9">
    <source>
        <dbReference type="ARBA" id="ARBA00049486"/>
    </source>
</evidence>
<evidence type="ECO:0000256" key="8">
    <source>
        <dbReference type="ARBA" id="ARBA00023315"/>
    </source>
</evidence>
<dbReference type="InterPro" id="IPR011004">
    <property type="entry name" value="Trimer_LpxA-like_sf"/>
</dbReference>
<dbReference type="Gene3D" id="2.160.10.10">
    <property type="entry name" value="Hexapeptide repeat proteins"/>
    <property type="match status" value="1"/>
</dbReference>
<evidence type="ECO:0000313" key="11">
    <source>
        <dbReference type="EMBL" id="KWV58488.1"/>
    </source>
</evidence>
<feature type="domain" description="Serine acetyltransferase N-terminal" evidence="10">
    <location>
        <begin position="17"/>
        <end position="120"/>
    </location>
</feature>
<dbReference type="GO" id="GO:0005737">
    <property type="term" value="C:cytoplasm"/>
    <property type="evidence" value="ECO:0007669"/>
    <property type="project" value="InterPro"/>
</dbReference>
<dbReference type="Gene3D" id="1.10.3130.10">
    <property type="entry name" value="serine acetyltransferase, domain 1"/>
    <property type="match status" value="1"/>
</dbReference>
<evidence type="ECO:0000256" key="4">
    <source>
        <dbReference type="ARBA" id="ARBA00018522"/>
    </source>
</evidence>
<dbReference type="SUPFAM" id="SSF51161">
    <property type="entry name" value="Trimeric LpxA-like enzymes"/>
    <property type="match status" value="1"/>
</dbReference>
<name>A0A109K0L2_9HYPH</name>
<dbReference type="UniPathway" id="UPA00136">
    <property type="reaction ID" value="UER00199"/>
</dbReference>
<comment type="catalytic activity">
    <reaction evidence="9">
        <text>L-serine + acetyl-CoA = O-acetyl-L-serine + CoA</text>
        <dbReference type="Rhea" id="RHEA:24560"/>
        <dbReference type="ChEBI" id="CHEBI:33384"/>
        <dbReference type="ChEBI" id="CHEBI:57287"/>
        <dbReference type="ChEBI" id="CHEBI:57288"/>
        <dbReference type="ChEBI" id="CHEBI:58340"/>
        <dbReference type="EC" id="2.3.1.30"/>
    </reaction>
</comment>
<dbReference type="PROSITE" id="PS00101">
    <property type="entry name" value="HEXAPEP_TRANSFERASES"/>
    <property type="match status" value="1"/>
</dbReference>
<comment type="pathway">
    <text evidence="1">Amino-acid biosynthesis; L-cysteine biosynthesis; L-cysteine from L-serine: step 1/2.</text>
</comment>
<evidence type="ECO:0000259" key="10">
    <source>
        <dbReference type="SMART" id="SM00971"/>
    </source>
</evidence>
<sequence length="283" mass="30351">MHTENSMINVGFTERQLWSHILAEAEKAAGEDDFLRELMADWIMLHGTLPEAIIGRIVSTISPGHLSPSLLETLRSLLNENHSILASAVFDITAALERDPATTRALHVVLHAKGFLGIQIHRFSHELWRVGRRELALYLQGSASRALQVDIHPAARLGVGLFFDHATGIVIGETSVVDDNVALMQNVTLGGNGKDTGERHPKVREGVLVGAGATILGNIEVGASARIGAGSVVLKPVAPGTTVAGVPARAIGKAVSIEPSRAMDHVFALQGDRRTHLAERIQR</sequence>
<evidence type="ECO:0000256" key="3">
    <source>
        <dbReference type="ARBA" id="ARBA00013266"/>
    </source>
</evidence>
<dbReference type="InterPro" id="IPR001451">
    <property type="entry name" value="Hexapep"/>
</dbReference>